<dbReference type="Proteomes" id="UP001320420">
    <property type="component" value="Unassembled WGS sequence"/>
</dbReference>
<evidence type="ECO:0000313" key="3">
    <source>
        <dbReference type="Proteomes" id="UP001320420"/>
    </source>
</evidence>
<comment type="caution">
    <text evidence="2">The sequence shown here is derived from an EMBL/GenBank/DDBJ whole genome shotgun (WGS) entry which is preliminary data.</text>
</comment>
<dbReference type="EMBL" id="JAKJXP020000049">
    <property type="protein sequence ID" value="KAK7751501.1"/>
    <property type="molecule type" value="Genomic_DNA"/>
</dbReference>
<keyword evidence="3" id="KW-1185">Reference proteome</keyword>
<dbReference type="AlphaFoldDB" id="A0AAN9UQT3"/>
<feature type="region of interest" description="Disordered" evidence="1">
    <location>
        <begin position="71"/>
        <end position="97"/>
    </location>
</feature>
<proteinExistence type="predicted"/>
<sequence length="97" mass="10344">MLSYTRSNDGLDAGLGPLLATATYPEKSAEVGFRAANGNSAHVKLTSSYVQLLDPAGQSTRVVAEMPKKRELLDRPRQGSLGKGWGSSLRGPWRDAG</sequence>
<evidence type="ECO:0000313" key="2">
    <source>
        <dbReference type="EMBL" id="KAK7751501.1"/>
    </source>
</evidence>
<name>A0AAN9UQT3_9PEZI</name>
<reference evidence="2 3" key="1">
    <citation type="submission" date="2024-02" db="EMBL/GenBank/DDBJ databases">
        <title>De novo assembly and annotation of 12 fungi associated with fruit tree decline syndrome in Ontario, Canada.</title>
        <authorList>
            <person name="Sulman M."/>
            <person name="Ellouze W."/>
            <person name="Ilyukhin E."/>
        </authorList>
    </citation>
    <scope>NUCLEOTIDE SEQUENCE [LARGE SCALE GENOMIC DNA]</scope>
    <source>
        <strain evidence="2 3">M11/M66-122</strain>
    </source>
</reference>
<evidence type="ECO:0000256" key="1">
    <source>
        <dbReference type="SAM" id="MobiDB-lite"/>
    </source>
</evidence>
<accession>A0AAN9UQT3</accession>
<organism evidence="2 3">
    <name type="scientific">Diatrype stigma</name>
    <dbReference type="NCBI Taxonomy" id="117547"/>
    <lineage>
        <taxon>Eukaryota</taxon>
        <taxon>Fungi</taxon>
        <taxon>Dikarya</taxon>
        <taxon>Ascomycota</taxon>
        <taxon>Pezizomycotina</taxon>
        <taxon>Sordariomycetes</taxon>
        <taxon>Xylariomycetidae</taxon>
        <taxon>Xylariales</taxon>
        <taxon>Diatrypaceae</taxon>
        <taxon>Diatrype</taxon>
    </lineage>
</organism>
<protein>
    <submittedName>
        <fullName evidence="2">Uncharacterized protein</fullName>
    </submittedName>
</protein>
<gene>
    <name evidence="2" type="ORF">SLS62_006586</name>
</gene>